<evidence type="ECO:0000313" key="2">
    <source>
        <dbReference type="Proteomes" id="UP000196386"/>
    </source>
</evidence>
<dbReference type="AlphaFoldDB" id="A0A1Y4MSB9"/>
<evidence type="ECO:0000313" key="1">
    <source>
        <dbReference type="EMBL" id="OUP71597.1"/>
    </source>
</evidence>
<comment type="caution">
    <text evidence="1">The sequence shown here is derived from an EMBL/GenBank/DDBJ whole genome shotgun (WGS) entry which is preliminary data.</text>
</comment>
<dbReference type="EMBL" id="NFKP01000001">
    <property type="protein sequence ID" value="OUP71597.1"/>
    <property type="molecule type" value="Genomic_DNA"/>
</dbReference>
<proteinExistence type="predicted"/>
<accession>A0A1Y4MSB9</accession>
<protein>
    <submittedName>
        <fullName evidence="1">Uncharacterized protein</fullName>
    </submittedName>
</protein>
<gene>
    <name evidence="1" type="ORF">B5F11_01665</name>
</gene>
<name>A0A1Y4MSB9_9FIRM</name>
<dbReference type="Proteomes" id="UP000196386">
    <property type="component" value="Unassembled WGS sequence"/>
</dbReference>
<organism evidence="1 2">
    <name type="scientific">Anaerotruncus colihominis</name>
    <dbReference type="NCBI Taxonomy" id="169435"/>
    <lineage>
        <taxon>Bacteria</taxon>
        <taxon>Bacillati</taxon>
        <taxon>Bacillota</taxon>
        <taxon>Clostridia</taxon>
        <taxon>Eubacteriales</taxon>
        <taxon>Oscillospiraceae</taxon>
        <taxon>Anaerotruncus</taxon>
    </lineage>
</organism>
<reference evidence="2" key="1">
    <citation type="submission" date="2017-04" db="EMBL/GenBank/DDBJ databases">
        <title>Function of individual gut microbiota members based on whole genome sequencing of pure cultures obtained from chicken caecum.</title>
        <authorList>
            <person name="Medvecky M."/>
            <person name="Cejkova D."/>
            <person name="Polansky O."/>
            <person name="Karasova D."/>
            <person name="Kubasova T."/>
            <person name="Cizek A."/>
            <person name="Rychlik I."/>
        </authorList>
    </citation>
    <scope>NUCLEOTIDE SEQUENCE [LARGE SCALE GENOMIC DNA]</scope>
    <source>
        <strain evidence="2">An175</strain>
    </source>
</reference>
<sequence length="111" mass="12738">MSPTSYRTAPPRDLFGTVFECFTIIARVFEKCNPFLIKRWMMDIIFCAGYRAEKINCKEWVKKTAVSSYTGGLHAILHRLYSGTLAALQMWAILWLVPDRNDQPQNTYAAA</sequence>